<evidence type="ECO:0000313" key="3">
    <source>
        <dbReference type="Proteomes" id="UP001165381"/>
    </source>
</evidence>
<dbReference type="Gene3D" id="2.40.128.110">
    <property type="entry name" value="Lipid/polyisoprenoid-binding, YceI-like"/>
    <property type="match status" value="1"/>
</dbReference>
<dbReference type="InterPro" id="IPR007372">
    <property type="entry name" value="Lipid/polyisoprenoid-bd_YceI"/>
</dbReference>
<dbReference type="Pfam" id="PF04264">
    <property type="entry name" value="YceI"/>
    <property type="match status" value="1"/>
</dbReference>
<dbReference type="InterPro" id="IPR036761">
    <property type="entry name" value="TTHA0802/YceI-like_sf"/>
</dbReference>
<proteinExistence type="predicted"/>
<gene>
    <name evidence="2" type="ORF">M3P09_01410</name>
</gene>
<reference evidence="2" key="1">
    <citation type="submission" date="2022-05" db="EMBL/GenBank/DDBJ databases">
        <authorList>
            <person name="Park J.-S."/>
        </authorList>
    </citation>
    <scope>NUCLEOTIDE SEQUENCE</scope>
    <source>
        <strain evidence="2">2012CJ34-3</strain>
    </source>
</reference>
<dbReference type="RefSeq" id="WP_249971755.1">
    <property type="nucleotide sequence ID" value="NZ_JAMFLZ010000001.1"/>
</dbReference>
<protein>
    <submittedName>
        <fullName evidence="2">YceI family protein</fullName>
    </submittedName>
</protein>
<sequence>MYKVTSGNLKTIKQTDENFQLFAPVLHFFYIFFTKKECNASSFTGKYKQMKKATTLLFLFCSIVSFSQQEVLINTKASIVNWKGSMLFSFGGHHGTVNFKDGKIIKTNDKITGGNFTVDMTSLINTDGDYSEDLVKHLKDEDFFNVKKYPTSKLVITRVEYQNNGQLKMHANLSIKGITKPVLFEAKLNSDSTKLEAKFKIDRTDWNILYGAKGVVKVKDYAISDAIEFDVIVFFGEDKC</sequence>
<feature type="domain" description="Lipid/polyisoprenoid-binding YceI-like" evidence="1">
    <location>
        <begin position="70"/>
        <end position="236"/>
    </location>
</feature>
<organism evidence="2 3">
    <name type="scientific">Jejuia spongiicola</name>
    <dbReference type="NCBI Taxonomy" id="2942207"/>
    <lineage>
        <taxon>Bacteria</taxon>
        <taxon>Pseudomonadati</taxon>
        <taxon>Bacteroidota</taxon>
        <taxon>Flavobacteriia</taxon>
        <taxon>Flavobacteriales</taxon>
        <taxon>Flavobacteriaceae</taxon>
        <taxon>Jejuia</taxon>
    </lineage>
</organism>
<dbReference type="PANTHER" id="PTHR34406:SF1">
    <property type="entry name" value="PROTEIN YCEI"/>
    <property type="match status" value="1"/>
</dbReference>
<evidence type="ECO:0000313" key="2">
    <source>
        <dbReference type="EMBL" id="MCL6293629.1"/>
    </source>
</evidence>
<dbReference type="SUPFAM" id="SSF101874">
    <property type="entry name" value="YceI-like"/>
    <property type="match status" value="1"/>
</dbReference>
<evidence type="ECO:0000259" key="1">
    <source>
        <dbReference type="SMART" id="SM00867"/>
    </source>
</evidence>
<name>A0ABT0QBI5_9FLAO</name>
<keyword evidence="3" id="KW-1185">Reference proteome</keyword>
<dbReference type="EMBL" id="JAMFLZ010000001">
    <property type="protein sequence ID" value="MCL6293629.1"/>
    <property type="molecule type" value="Genomic_DNA"/>
</dbReference>
<accession>A0ABT0QBI5</accession>
<dbReference type="PANTHER" id="PTHR34406">
    <property type="entry name" value="PROTEIN YCEI"/>
    <property type="match status" value="1"/>
</dbReference>
<dbReference type="Proteomes" id="UP001165381">
    <property type="component" value="Unassembled WGS sequence"/>
</dbReference>
<dbReference type="SMART" id="SM00867">
    <property type="entry name" value="YceI"/>
    <property type="match status" value="1"/>
</dbReference>
<comment type="caution">
    <text evidence="2">The sequence shown here is derived from an EMBL/GenBank/DDBJ whole genome shotgun (WGS) entry which is preliminary data.</text>
</comment>